<sequence length="464" mass="51667">MARSRRLLLPPLGHLLCVRKFPHVLALIAATTAAGPATAVPRDGDERIVAAVQRAARPLHTTEPQGSLADLGPVGAMVGRARIVGLGEATHGSHEFATMKHRVFRYLVEKRGFRTFALEAPWSTGRRLDTYVVHGQGDPRRIMSEDLQYAYALWNNAEYLALVEWMRAYNLRHPGDPVRIMGDDFGYTGPEVYDRVIGYVAEAHPELLGRIAELYRGLPPALPSGAYQKAYFARPLTERQEMAGRTGRAVALLARLAPPATAGPRAREEHAWALRDATAIDQTARQYAFDPADPEQVAAIMRWRDSTMADNVVWWQERTGTRVLLSAHNGHVAYESEDPPNQPRTQGAFLRDRLGTGYTAIGFTFGQGSFKATDPAETMMLTQSVGPAEPGGNEYVLDRVCRLRYVLDLRTAPAVVRNWLTTARPTRSIGTAYPEREYEIALARSYDILIHLRRVRAVRLLDEP</sequence>
<dbReference type="PANTHER" id="PTHR31299:SF0">
    <property type="entry name" value="ESTERASE, PUTATIVE (AFU_ORTHOLOGUE AFUA_1G05850)-RELATED"/>
    <property type="match status" value="1"/>
</dbReference>
<dbReference type="STRING" id="1943.AQJ64_15830"/>
<dbReference type="Gene3D" id="3.40.1660.10">
    <property type="entry name" value="EreA-like (biosynthetic domain)"/>
    <property type="match status" value="1"/>
</dbReference>
<reference evidence="1 2" key="1">
    <citation type="submission" date="2015-10" db="EMBL/GenBank/DDBJ databases">
        <title>Draft genome sequence of Streptomyces griseoruber DSM 40281, type strain for the species Streptomyces griseoruber.</title>
        <authorList>
            <person name="Ruckert C."/>
            <person name="Winkler A."/>
            <person name="Kalinowski J."/>
            <person name="Kampfer P."/>
            <person name="Glaeser S."/>
        </authorList>
    </citation>
    <scope>NUCLEOTIDE SEQUENCE [LARGE SCALE GENOMIC DNA]</scope>
    <source>
        <strain evidence="1 2">DSM 40281</strain>
    </source>
</reference>
<evidence type="ECO:0000313" key="2">
    <source>
        <dbReference type="Proteomes" id="UP000052982"/>
    </source>
</evidence>
<dbReference type="InterPro" id="IPR052036">
    <property type="entry name" value="Hydrolase/PRTase-associated"/>
</dbReference>
<comment type="caution">
    <text evidence="1">The sequence shown here is derived from an EMBL/GenBank/DDBJ whole genome shotgun (WGS) entry which is preliminary data.</text>
</comment>
<dbReference type="GO" id="GO:0046677">
    <property type="term" value="P:response to antibiotic"/>
    <property type="evidence" value="ECO:0007669"/>
    <property type="project" value="InterPro"/>
</dbReference>
<dbReference type="InterPro" id="IPR014622">
    <property type="entry name" value="UCP036794_erythomycin"/>
</dbReference>
<dbReference type="Proteomes" id="UP000052982">
    <property type="component" value="Unassembled WGS sequence"/>
</dbReference>
<gene>
    <name evidence="1" type="ORF">AQJ64_15830</name>
</gene>
<proteinExistence type="predicted"/>
<dbReference type="InterPro" id="IPR007815">
    <property type="entry name" value="Emycin_Estase"/>
</dbReference>
<dbReference type="PANTHER" id="PTHR31299">
    <property type="entry name" value="ESTERASE, PUTATIVE (AFU_ORTHOLOGUE AFUA_1G05850)-RELATED"/>
    <property type="match status" value="1"/>
</dbReference>
<keyword evidence="2" id="KW-1185">Reference proteome</keyword>
<dbReference type="Gene3D" id="1.20.1440.30">
    <property type="entry name" value="Biosynthetic Protein domain"/>
    <property type="match status" value="1"/>
</dbReference>
<dbReference type="OrthoDB" id="9810066at2"/>
<dbReference type="CDD" id="cd14728">
    <property type="entry name" value="Ere-like"/>
    <property type="match status" value="1"/>
</dbReference>
<dbReference type="Pfam" id="PF05139">
    <property type="entry name" value="Erythro_esteras"/>
    <property type="match status" value="1"/>
</dbReference>
<organism evidence="1 2">
    <name type="scientific">Streptomyces griseoruber</name>
    <dbReference type="NCBI Taxonomy" id="1943"/>
    <lineage>
        <taxon>Bacteria</taxon>
        <taxon>Bacillati</taxon>
        <taxon>Actinomycetota</taxon>
        <taxon>Actinomycetes</taxon>
        <taxon>Kitasatosporales</taxon>
        <taxon>Streptomycetaceae</taxon>
        <taxon>Streptomyces</taxon>
    </lineage>
</organism>
<dbReference type="SUPFAM" id="SSF159501">
    <property type="entry name" value="EreA/ChaN-like"/>
    <property type="match status" value="1"/>
</dbReference>
<dbReference type="EMBL" id="LMWW01000018">
    <property type="protein sequence ID" value="KUN84228.1"/>
    <property type="molecule type" value="Genomic_DNA"/>
</dbReference>
<evidence type="ECO:0000313" key="1">
    <source>
        <dbReference type="EMBL" id="KUN84228.1"/>
    </source>
</evidence>
<protein>
    <submittedName>
        <fullName evidence="1">Erythromycin esterase</fullName>
    </submittedName>
</protein>
<dbReference type="AlphaFoldDB" id="A0A101T1P3"/>
<dbReference type="PIRSF" id="PIRSF036794">
    <property type="entry name" value="UCP_erythr_ester"/>
    <property type="match status" value="1"/>
</dbReference>
<dbReference type="Gene3D" id="3.30.1870.10">
    <property type="entry name" value="EreA-like, domain 2"/>
    <property type="match status" value="1"/>
</dbReference>
<name>A0A101T1P3_9ACTN</name>
<accession>A0A101T1P3</accession>